<accession>A0A378UGH8</accession>
<dbReference type="Gene3D" id="3.10.450.530">
    <property type="entry name" value="Ribonuclease toxin, BrnT, of type II toxin-antitoxin system"/>
    <property type="match status" value="1"/>
</dbReference>
<evidence type="ECO:0000313" key="2">
    <source>
        <dbReference type="Proteomes" id="UP000254651"/>
    </source>
</evidence>
<reference evidence="1 2" key="1">
    <citation type="submission" date="2018-06" db="EMBL/GenBank/DDBJ databases">
        <authorList>
            <consortium name="Pathogen Informatics"/>
            <person name="Doyle S."/>
        </authorList>
    </citation>
    <scope>NUCLEOTIDE SEQUENCE [LARGE SCALE GENOMIC DNA]</scope>
    <source>
        <strain evidence="1 2">NCTC10295</strain>
    </source>
</reference>
<evidence type="ECO:0000313" key="1">
    <source>
        <dbReference type="EMBL" id="STZ76484.1"/>
    </source>
</evidence>
<gene>
    <name evidence="1" type="ORF">NCTC10295_01256</name>
</gene>
<name>A0A378UGH8_BERDE</name>
<sequence length="88" mass="10215">MFEFDPNKSAANLEKHGIDFIAAQELWQDDYRLAVPAKTEGEVRYALIAKLDGKVWTAIYTPRGGNIRIISVRRARDNEEKLYENFRI</sequence>
<dbReference type="RefSeq" id="WP_066079968.1">
    <property type="nucleotide sequence ID" value="NZ_CP181246.1"/>
</dbReference>
<dbReference type="Proteomes" id="UP000254651">
    <property type="component" value="Unassembled WGS sequence"/>
</dbReference>
<proteinExistence type="predicted"/>
<organism evidence="1 2">
    <name type="scientific">Bergeriella denitrificans</name>
    <name type="common">Neisseria denitrificans</name>
    <dbReference type="NCBI Taxonomy" id="494"/>
    <lineage>
        <taxon>Bacteria</taxon>
        <taxon>Pseudomonadati</taxon>
        <taxon>Pseudomonadota</taxon>
        <taxon>Betaproteobacteria</taxon>
        <taxon>Neisseriales</taxon>
        <taxon>Neisseriaceae</taxon>
        <taxon>Bergeriella</taxon>
    </lineage>
</organism>
<dbReference type="InterPro" id="IPR038573">
    <property type="entry name" value="BrnT_sf"/>
</dbReference>
<dbReference type="InterPro" id="IPR007460">
    <property type="entry name" value="BrnT_toxin"/>
</dbReference>
<dbReference type="EMBL" id="UGQS01000002">
    <property type="protein sequence ID" value="STZ76484.1"/>
    <property type="molecule type" value="Genomic_DNA"/>
</dbReference>
<dbReference type="AlphaFoldDB" id="A0A378UGH8"/>
<protein>
    <submittedName>
        <fullName evidence="1">Protein of uncharacterized function (DUF497)</fullName>
    </submittedName>
</protein>
<dbReference type="Pfam" id="PF04365">
    <property type="entry name" value="BrnT_toxin"/>
    <property type="match status" value="1"/>
</dbReference>
<keyword evidence="2" id="KW-1185">Reference proteome</keyword>